<dbReference type="AlphaFoldDB" id="A0A554JBY7"/>
<dbReference type="PANTHER" id="PTHR43615">
    <property type="entry name" value="PHOSPHOENOLPYRUVATE SYNTHASE-RELATED"/>
    <property type="match status" value="1"/>
</dbReference>
<dbReference type="InterPro" id="IPR036637">
    <property type="entry name" value="Phosphohistidine_dom_sf"/>
</dbReference>
<evidence type="ECO:0000313" key="3">
    <source>
        <dbReference type="Proteomes" id="UP000319613"/>
    </source>
</evidence>
<dbReference type="EMBL" id="VMFF01000023">
    <property type="protein sequence ID" value="TSC65893.1"/>
    <property type="molecule type" value="Genomic_DNA"/>
</dbReference>
<dbReference type="GO" id="GO:0016772">
    <property type="term" value="F:transferase activity, transferring phosphorus-containing groups"/>
    <property type="evidence" value="ECO:0007669"/>
    <property type="project" value="InterPro"/>
</dbReference>
<dbReference type="InterPro" id="IPR008279">
    <property type="entry name" value="PEP-util_enz_mobile_dom"/>
</dbReference>
<organism evidence="2 3">
    <name type="scientific">Candidatus Doudnabacteria bacterium Gr01-1014_77</name>
    <dbReference type="NCBI Taxonomy" id="2017133"/>
    <lineage>
        <taxon>Bacteria</taxon>
        <taxon>Candidatus Doudnaibacteriota</taxon>
    </lineage>
</organism>
<accession>A0A554JBY7</accession>
<dbReference type="Gene3D" id="3.50.30.10">
    <property type="entry name" value="Phosphohistidine domain"/>
    <property type="match status" value="1"/>
</dbReference>
<comment type="caution">
    <text evidence="2">The sequence shown here is derived from an EMBL/GenBank/DDBJ whole genome shotgun (WGS) entry which is preliminary data.</text>
</comment>
<reference evidence="2 3" key="1">
    <citation type="submission" date="2017-07" db="EMBL/GenBank/DDBJ databases">
        <title>Mechanisms for carbon and nitrogen cycling indicate functional differentiation within the Candidate Phyla Radiation.</title>
        <authorList>
            <person name="Danczak R.E."/>
            <person name="Johnston M.D."/>
            <person name="Kenah C."/>
            <person name="Slattery M."/>
            <person name="Wrighton K.C."/>
            <person name="Wilkins M.J."/>
        </authorList>
    </citation>
    <scope>NUCLEOTIDE SEQUENCE [LARGE SCALE GENOMIC DNA]</scope>
    <source>
        <strain evidence="2">Gr01-1014_77</strain>
    </source>
</reference>
<feature type="domain" description="PEP-utilising enzyme mobile" evidence="1">
    <location>
        <begin position="351"/>
        <end position="421"/>
    </location>
</feature>
<dbReference type="SUPFAM" id="SSF52009">
    <property type="entry name" value="Phosphohistidine domain"/>
    <property type="match status" value="1"/>
</dbReference>
<dbReference type="Pfam" id="PF00391">
    <property type="entry name" value="PEP-utilizers"/>
    <property type="match status" value="1"/>
</dbReference>
<dbReference type="InterPro" id="IPR018274">
    <property type="entry name" value="PEP_util_AS"/>
</dbReference>
<dbReference type="Proteomes" id="UP000319613">
    <property type="component" value="Unassembled WGS sequence"/>
</dbReference>
<dbReference type="PANTHER" id="PTHR43615:SF1">
    <property type="entry name" value="PPDK_N DOMAIN-CONTAINING PROTEIN"/>
    <property type="match status" value="1"/>
</dbReference>
<gene>
    <name evidence="2" type="ORF">G01um101477_305</name>
</gene>
<dbReference type="InterPro" id="IPR051549">
    <property type="entry name" value="PEP_Utilizing_Enz"/>
</dbReference>
<protein>
    <recommendedName>
        <fullName evidence="1">PEP-utilising enzyme mobile domain-containing protein</fullName>
    </recommendedName>
</protein>
<sequence length="427" mass="49123">MYNRITEINRKDYKGLQKKLNTFYKLKKSFILEVPKISVKNYKKLSNKQLAQLYLNNRHWVHQAAVFDQFGWIAEEYWPPKMKDILVNKLGIKEDSQEYHTVLFALTKPEEISTTLVEKRDVLKEAAAIKKHKQSISKASKKLSKLYGWMPVFTFGTPWDESHYTTELKGLIKIDLRELESEIKSLVNYSKIRNQEIKNIVQKYNIETKDLQIFYDFALALDTRNEGEYLVSLAGYYLLPIYKEIAKRFSLSVKQVRCLYEKEIVEVLLGKIDPEKRLHEKGKFIGWGFGSDLTERINFKTKDTEKIYKHIERNVINLQGNDDNQGVCASPGKIKGRAKIMNSPNDDKKVHQGDILIAYATTVDYLPAMKRAAAFVTEVGGLTCHAAVVAREFGVPCVVGLKNSTINFKDGDLIEVDANKGIVRKIK</sequence>
<evidence type="ECO:0000313" key="2">
    <source>
        <dbReference type="EMBL" id="TSC65893.1"/>
    </source>
</evidence>
<dbReference type="PROSITE" id="PS00370">
    <property type="entry name" value="PEP_ENZYMES_PHOS_SITE"/>
    <property type="match status" value="1"/>
</dbReference>
<name>A0A554JBY7_9BACT</name>
<evidence type="ECO:0000259" key="1">
    <source>
        <dbReference type="Pfam" id="PF00391"/>
    </source>
</evidence>
<proteinExistence type="predicted"/>